<feature type="signal peptide" evidence="1">
    <location>
        <begin position="1"/>
        <end position="26"/>
    </location>
</feature>
<dbReference type="EMBL" id="FQXH01000009">
    <property type="protein sequence ID" value="SHH16928.1"/>
    <property type="molecule type" value="Genomic_DNA"/>
</dbReference>
<dbReference type="AlphaFoldDB" id="A0A1M5QSH8"/>
<reference evidence="4" key="1">
    <citation type="submission" date="2016-11" db="EMBL/GenBank/DDBJ databases">
        <authorList>
            <person name="Varghese N."/>
            <person name="Submissions S."/>
        </authorList>
    </citation>
    <scope>NUCLEOTIDE SEQUENCE [LARGE SCALE GENOMIC DNA]</scope>
    <source>
        <strain evidence="4">DSM 15285</strain>
    </source>
</reference>
<proteinExistence type="predicted"/>
<dbReference type="OrthoDB" id="186379at2"/>
<dbReference type="InterPro" id="IPR052738">
    <property type="entry name" value="ABC-Tungstate_binding"/>
</dbReference>
<evidence type="ECO:0000313" key="4">
    <source>
        <dbReference type="Proteomes" id="UP000242520"/>
    </source>
</evidence>
<dbReference type="Pfam" id="PF12849">
    <property type="entry name" value="PBP_like_2"/>
    <property type="match status" value="1"/>
</dbReference>
<accession>A0A1M5QSH8</accession>
<protein>
    <submittedName>
        <fullName evidence="3">Tungstate transport system substrate-binding protein</fullName>
    </submittedName>
</protein>
<evidence type="ECO:0000259" key="2">
    <source>
        <dbReference type="Pfam" id="PF12849"/>
    </source>
</evidence>
<dbReference type="PANTHER" id="PTHR37945">
    <property type="entry name" value="EXTRACELLULAR TUNGSTATE BINDING PROTEIN"/>
    <property type="match status" value="1"/>
</dbReference>
<dbReference type="STRING" id="1123350.SAMN02744040_01074"/>
<dbReference type="InterPro" id="IPR024370">
    <property type="entry name" value="PBP_domain"/>
</dbReference>
<keyword evidence="1" id="KW-0732">Signal</keyword>
<dbReference type="PROSITE" id="PS51257">
    <property type="entry name" value="PROKAR_LIPOPROTEIN"/>
    <property type="match status" value="1"/>
</dbReference>
<feature type="chain" id="PRO_5039647267" evidence="1">
    <location>
        <begin position="27"/>
        <end position="283"/>
    </location>
</feature>
<dbReference type="SUPFAM" id="SSF53850">
    <property type="entry name" value="Periplasmic binding protein-like II"/>
    <property type="match status" value="1"/>
</dbReference>
<dbReference type="RefSeq" id="WP_072724391.1">
    <property type="nucleotide sequence ID" value="NZ_FQXH01000009.1"/>
</dbReference>
<keyword evidence="4" id="KW-1185">Reference proteome</keyword>
<name>A0A1M5QSH8_9FIRM</name>
<dbReference type="Gene3D" id="3.40.190.10">
    <property type="entry name" value="Periplasmic binding protein-like II"/>
    <property type="match status" value="2"/>
</dbReference>
<evidence type="ECO:0000313" key="3">
    <source>
        <dbReference type="EMBL" id="SHH16928.1"/>
    </source>
</evidence>
<dbReference type="PANTHER" id="PTHR37945:SF1">
    <property type="entry name" value="EXTRACELLULAR TUNGSTATE BINDING PROTEIN"/>
    <property type="match status" value="1"/>
</dbReference>
<evidence type="ECO:0000256" key="1">
    <source>
        <dbReference type="SAM" id="SignalP"/>
    </source>
</evidence>
<organism evidence="3 4">
    <name type="scientific">Tepidibacter thalassicus DSM 15285</name>
    <dbReference type="NCBI Taxonomy" id="1123350"/>
    <lineage>
        <taxon>Bacteria</taxon>
        <taxon>Bacillati</taxon>
        <taxon>Bacillota</taxon>
        <taxon>Clostridia</taxon>
        <taxon>Peptostreptococcales</taxon>
        <taxon>Peptostreptococcaceae</taxon>
        <taxon>Tepidibacter</taxon>
    </lineage>
</organism>
<sequence>MKKLLSILTSLVLVFTLLVGCSSTNNQNNNTSNQKSSIILATTTSTRDSGLLDYLLPEFKKDTGIEAKVIAVGTGKALQMGVDGEADVLLVHAKDKELEFVKNGDGIERHDVMYNDFVLVGPKDDKVKLKENYPNDIIGALKAINENKVKFISRGDDSGTNKKELKLWKKAGITPEGDFYIEAGKGMGDVLKMTDEMQGYTLTDRATYLSMKDNLNLEILVEKNDELFNQYGVILVNPDKNKNINADGAKKFIEWILGQKAQQMIAEYGKDKFGQALFVPNAS</sequence>
<feature type="domain" description="PBP" evidence="2">
    <location>
        <begin position="31"/>
        <end position="258"/>
    </location>
</feature>
<gene>
    <name evidence="3" type="ORF">SAMN02744040_01074</name>
</gene>
<dbReference type="Proteomes" id="UP000242520">
    <property type="component" value="Unassembled WGS sequence"/>
</dbReference>